<keyword evidence="2" id="KW-1185">Reference proteome</keyword>
<comment type="caution">
    <text evidence="1">The sequence shown here is derived from an EMBL/GenBank/DDBJ whole genome shotgun (WGS) entry which is preliminary data.</text>
</comment>
<accession>A0A392Q1N2</accession>
<evidence type="ECO:0000313" key="1">
    <source>
        <dbReference type="EMBL" id="MCI17620.1"/>
    </source>
</evidence>
<organism evidence="1 2">
    <name type="scientific">Trifolium medium</name>
    <dbReference type="NCBI Taxonomy" id="97028"/>
    <lineage>
        <taxon>Eukaryota</taxon>
        <taxon>Viridiplantae</taxon>
        <taxon>Streptophyta</taxon>
        <taxon>Embryophyta</taxon>
        <taxon>Tracheophyta</taxon>
        <taxon>Spermatophyta</taxon>
        <taxon>Magnoliopsida</taxon>
        <taxon>eudicotyledons</taxon>
        <taxon>Gunneridae</taxon>
        <taxon>Pentapetalae</taxon>
        <taxon>rosids</taxon>
        <taxon>fabids</taxon>
        <taxon>Fabales</taxon>
        <taxon>Fabaceae</taxon>
        <taxon>Papilionoideae</taxon>
        <taxon>50 kb inversion clade</taxon>
        <taxon>NPAAA clade</taxon>
        <taxon>Hologalegina</taxon>
        <taxon>IRL clade</taxon>
        <taxon>Trifolieae</taxon>
        <taxon>Trifolium</taxon>
    </lineage>
</organism>
<proteinExistence type="predicted"/>
<sequence length="30" mass="3600">SWFEVYCAFSNNVITHALQFSGLRVRFYED</sequence>
<reference evidence="1 2" key="1">
    <citation type="journal article" date="2018" name="Front. Plant Sci.">
        <title>Red Clover (Trifolium pratense) and Zigzag Clover (T. medium) - A Picture of Genomic Similarities and Differences.</title>
        <authorList>
            <person name="Dluhosova J."/>
            <person name="Istvanek J."/>
            <person name="Nedelnik J."/>
            <person name="Repkova J."/>
        </authorList>
    </citation>
    <scope>NUCLEOTIDE SEQUENCE [LARGE SCALE GENOMIC DNA]</scope>
    <source>
        <strain evidence="2">cv. 10/8</strain>
        <tissue evidence="1">Leaf</tissue>
    </source>
</reference>
<dbReference type="AlphaFoldDB" id="A0A392Q1N2"/>
<dbReference type="Proteomes" id="UP000265520">
    <property type="component" value="Unassembled WGS sequence"/>
</dbReference>
<name>A0A392Q1N2_9FABA</name>
<evidence type="ECO:0000313" key="2">
    <source>
        <dbReference type="Proteomes" id="UP000265520"/>
    </source>
</evidence>
<protein>
    <submittedName>
        <fullName evidence="1">Uncharacterized protein</fullName>
    </submittedName>
</protein>
<dbReference type="EMBL" id="LXQA010106278">
    <property type="protein sequence ID" value="MCI17620.1"/>
    <property type="molecule type" value="Genomic_DNA"/>
</dbReference>
<feature type="non-terminal residue" evidence="1">
    <location>
        <position position="1"/>
    </location>
</feature>